<protein>
    <submittedName>
        <fullName evidence="1">Uncharacterized protein</fullName>
    </submittedName>
</protein>
<dbReference type="EMBL" id="JASBWR010000118">
    <property type="protein sequence ID" value="KAJ9093795.1"/>
    <property type="molecule type" value="Genomic_DNA"/>
</dbReference>
<keyword evidence="2" id="KW-1185">Reference proteome</keyword>
<reference evidence="1" key="1">
    <citation type="submission" date="2023-04" db="EMBL/GenBank/DDBJ databases">
        <title>Draft Genome sequencing of Naganishia species isolated from polar environments using Oxford Nanopore Technology.</title>
        <authorList>
            <person name="Leo P."/>
            <person name="Venkateswaran K."/>
        </authorList>
    </citation>
    <scope>NUCLEOTIDE SEQUENCE</scope>
    <source>
        <strain evidence="1">MNA-CCFEE 5261</strain>
    </source>
</reference>
<accession>A0ACC2V4H3</accession>
<dbReference type="Proteomes" id="UP001241377">
    <property type="component" value="Unassembled WGS sequence"/>
</dbReference>
<gene>
    <name evidence="1" type="ORF">QFC19_008172</name>
</gene>
<sequence length="584" mass="62625">MPFRVAVLTISDTTFHKGPEYDLSGPLLTKNVEQHPDYELADTAVVPDDLEAIQSKVADWVARRGECKVDWIITTGGTGFGKRDVTPQVPDQVMTSVIIHGLLQLQGGTGGDIHPPRESVRQNNVDDVTVSAGLSRLRKSPFPMISLQEALDIVDAQSKPLPIETVPTGHMLKNYVLAEDIFASADLPPTRTTNVDGYAVVADEYNRAVQKLTDGAGMTVRVVRAKDTSDGAANEQVAVYRINTGGPLPAGTDAVIMVEDTELESSKSSEDGQELEIRVLMKQVPVGDNVRQPGSDAKQGEQVLDKGTVIGSGGGEVGLLGFVGKREVLVHRRPRVAILSTGNELVELESRNSILTSSDTWTGVVDTNRPSLRSTLEGFGYEVIDLGIAPDTMDLQEQAMRKGMAESDIILTTGGTSMGEADLLKPLIEHRLGGTIHFGRVAMKPGKPTTFATVPAIDGDKLVFALPGNPASALVTFYLFVVPALRGLGGWPKERRHLARVGVQVDCDMKLDPREEFHRVIVSPSKEQPGVLLAMTTGGQRSSRVASLCGANGLVHLPSLQKGGADRIKKGEIAQAVLIGEIRP</sequence>
<organism evidence="1 2">
    <name type="scientific">Naganishia cerealis</name>
    <dbReference type="NCBI Taxonomy" id="610337"/>
    <lineage>
        <taxon>Eukaryota</taxon>
        <taxon>Fungi</taxon>
        <taxon>Dikarya</taxon>
        <taxon>Basidiomycota</taxon>
        <taxon>Agaricomycotina</taxon>
        <taxon>Tremellomycetes</taxon>
        <taxon>Filobasidiales</taxon>
        <taxon>Filobasidiaceae</taxon>
        <taxon>Naganishia</taxon>
    </lineage>
</organism>
<evidence type="ECO:0000313" key="1">
    <source>
        <dbReference type="EMBL" id="KAJ9093795.1"/>
    </source>
</evidence>
<name>A0ACC2V4H3_9TREE</name>
<evidence type="ECO:0000313" key="2">
    <source>
        <dbReference type="Proteomes" id="UP001241377"/>
    </source>
</evidence>
<comment type="caution">
    <text evidence="1">The sequence shown here is derived from an EMBL/GenBank/DDBJ whole genome shotgun (WGS) entry which is preliminary data.</text>
</comment>
<proteinExistence type="predicted"/>